<proteinExistence type="predicted"/>
<reference evidence="1 2" key="1">
    <citation type="submission" date="2021-06" db="EMBL/GenBank/DDBJ databases">
        <title>Whole genome sequences of Flavobacterium sp. KK2020170 and assembly.</title>
        <authorList>
            <person name="Kitahara K."/>
            <person name="Miyoshi S."/>
            <person name="Uesaka K."/>
        </authorList>
    </citation>
    <scope>NUCLEOTIDE SEQUENCE [LARGE SCALE GENOMIC DNA]</scope>
    <source>
        <strain evidence="1 2">KK2020170</strain>
    </source>
</reference>
<sequence length="147" mass="17559">MKKMLFISLMFLFNSCKKENPQDILQEIVEDKILYILNDPESYEFQSFTLDSTEYLINKKYIQDRKNKLDSLRKNGNDFEVKMLNRIINIEEKVNKKMFPGKFNGIFNFRANNKFGAKILTSYQIYADSTYDLIYIIDNLNDTIYKK</sequence>
<dbReference type="RefSeq" id="WP_221258231.1">
    <property type="nucleotide sequence ID" value="NZ_AP024749.1"/>
</dbReference>
<evidence type="ECO:0000313" key="2">
    <source>
        <dbReference type="Proteomes" id="UP000825258"/>
    </source>
</evidence>
<name>A0ABN6I3W3_9FLAO</name>
<dbReference type="EMBL" id="AP024749">
    <property type="protein sequence ID" value="BCY29138.1"/>
    <property type="molecule type" value="Genomic_DNA"/>
</dbReference>
<protein>
    <submittedName>
        <fullName evidence="1">Uncharacterized protein</fullName>
    </submittedName>
</protein>
<keyword evidence="2" id="KW-1185">Reference proteome</keyword>
<dbReference type="Proteomes" id="UP000825258">
    <property type="component" value="Chromosome"/>
</dbReference>
<gene>
    <name evidence="1" type="ORF">KK2020170_20060</name>
</gene>
<evidence type="ECO:0000313" key="1">
    <source>
        <dbReference type="EMBL" id="BCY29138.1"/>
    </source>
</evidence>
<accession>A0ABN6I3W3</accession>
<organism evidence="1 2">
    <name type="scientific">Flavobacterium okayamense</name>
    <dbReference type="NCBI Taxonomy" id="2830782"/>
    <lineage>
        <taxon>Bacteria</taxon>
        <taxon>Pseudomonadati</taxon>
        <taxon>Bacteroidota</taxon>
        <taxon>Flavobacteriia</taxon>
        <taxon>Flavobacteriales</taxon>
        <taxon>Flavobacteriaceae</taxon>
        <taxon>Flavobacterium</taxon>
    </lineage>
</organism>